<protein>
    <submittedName>
        <fullName evidence="1">Serine hydroxymethyltransferase</fullName>
    </submittedName>
</protein>
<reference evidence="1" key="1">
    <citation type="journal article" date="2014" name="Int. J. Syst. Evol. Microbiol.">
        <title>Complete genome sequence of Corynebacterium casei LMG S-19264T (=DSM 44701T), isolated from a smear-ripened cheese.</title>
        <authorList>
            <consortium name="US DOE Joint Genome Institute (JGI-PGF)"/>
            <person name="Walter F."/>
            <person name="Albersmeier A."/>
            <person name="Kalinowski J."/>
            <person name="Ruckert C."/>
        </authorList>
    </citation>
    <scope>NUCLEOTIDE SEQUENCE</scope>
    <source>
        <strain evidence="1">CGMCC 1.12153</strain>
    </source>
</reference>
<proteinExistence type="predicted"/>
<dbReference type="RefSeq" id="WP_188376855.1">
    <property type="nucleotide sequence ID" value="NZ_BMEL01000002.1"/>
</dbReference>
<dbReference type="Proteomes" id="UP000660110">
    <property type="component" value="Unassembled WGS sequence"/>
</dbReference>
<dbReference type="InterPro" id="IPR024992">
    <property type="entry name" value="DUF3891"/>
</dbReference>
<evidence type="ECO:0000313" key="2">
    <source>
        <dbReference type="Proteomes" id="UP000660110"/>
    </source>
</evidence>
<reference evidence="1" key="2">
    <citation type="submission" date="2020-09" db="EMBL/GenBank/DDBJ databases">
        <authorList>
            <person name="Sun Q."/>
            <person name="Zhou Y."/>
        </authorList>
    </citation>
    <scope>NUCLEOTIDE SEQUENCE</scope>
    <source>
        <strain evidence="1">CGMCC 1.12153</strain>
    </source>
</reference>
<evidence type="ECO:0000313" key="1">
    <source>
        <dbReference type="EMBL" id="GGF17083.1"/>
    </source>
</evidence>
<name>A0A917B3W1_HALAA</name>
<dbReference type="EMBL" id="BMEL01000002">
    <property type="protein sequence ID" value="GGF17083.1"/>
    <property type="molecule type" value="Genomic_DNA"/>
</dbReference>
<sequence length="253" mass="30217">MIVIEREEDFLLIAQHEHALVSGEIVLHWKQKFLLRSKLREEADWAVSQHDRAWIPLDEHPSWNEEKERPYSFIDYPLKEKLQAYQRGIKEVSDRSSYAGMLCSSHYQSFFSKDSGDPLIEKFIAEEEKRRQELAFHMKMEVPSDIYQLHFERLQFCDDLSLYVCMQEPGIPKEEEVSWFRDGFRQQFDVAPQGVMPRWEDKKRVSLDPFPFEHEFEVRIPYRGVSKRAIEEVGLEKAYHQAEIHHRTVAFVK</sequence>
<keyword evidence="2" id="KW-1185">Reference proteome</keyword>
<gene>
    <name evidence="1" type="ORF">GCM10010954_14660</name>
</gene>
<organism evidence="1 2">
    <name type="scientific">Halobacillus andaensis</name>
    <dbReference type="NCBI Taxonomy" id="1176239"/>
    <lineage>
        <taxon>Bacteria</taxon>
        <taxon>Bacillati</taxon>
        <taxon>Bacillota</taxon>
        <taxon>Bacilli</taxon>
        <taxon>Bacillales</taxon>
        <taxon>Bacillaceae</taxon>
        <taxon>Halobacillus</taxon>
    </lineage>
</organism>
<comment type="caution">
    <text evidence="1">The sequence shown here is derived from an EMBL/GenBank/DDBJ whole genome shotgun (WGS) entry which is preliminary data.</text>
</comment>
<dbReference type="AlphaFoldDB" id="A0A917B3W1"/>
<dbReference type="Pfam" id="PF13030">
    <property type="entry name" value="DUF3891"/>
    <property type="match status" value="1"/>
</dbReference>
<accession>A0A917B3W1</accession>